<dbReference type="AlphaFoldDB" id="A0A8J4LV69"/>
<proteinExistence type="predicted"/>
<keyword evidence="3" id="KW-1185">Reference proteome</keyword>
<dbReference type="OrthoDB" id="542731at2759"/>
<feature type="compositionally biased region" description="Polar residues" evidence="1">
    <location>
        <begin position="40"/>
        <end position="58"/>
    </location>
</feature>
<feature type="compositionally biased region" description="Polar residues" evidence="1">
    <location>
        <begin position="121"/>
        <end position="131"/>
    </location>
</feature>
<feature type="region of interest" description="Disordered" evidence="1">
    <location>
        <begin position="107"/>
        <end position="131"/>
    </location>
</feature>
<gene>
    <name evidence="2" type="ORF">Vretifemale_19541</name>
</gene>
<protein>
    <submittedName>
        <fullName evidence="2">Uncharacterized protein</fullName>
    </submittedName>
</protein>
<reference evidence="2" key="1">
    <citation type="journal article" date="2021" name="Proc. Natl. Acad. Sci. U.S.A.">
        <title>Three genomes in the algal genus Volvox reveal the fate of a haploid sex-determining region after a transition to homothallism.</title>
        <authorList>
            <person name="Yamamoto K."/>
            <person name="Hamaji T."/>
            <person name="Kawai-Toyooka H."/>
            <person name="Matsuzaki R."/>
            <person name="Takahashi F."/>
            <person name="Nishimura Y."/>
            <person name="Kawachi M."/>
            <person name="Noguchi H."/>
            <person name="Minakuchi Y."/>
            <person name="Umen J.G."/>
            <person name="Toyoda A."/>
            <person name="Nozaki H."/>
        </authorList>
    </citation>
    <scope>NUCLEOTIDE SEQUENCE</scope>
    <source>
        <strain evidence="2">NIES-3786</strain>
    </source>
</reference>
<feature type="region of interest" description="Disordered" evidence="1">
    <location>
        <begin position="40"/>
        <end position="72"/>
    </location>
</feature>
<evidence type="ECO:0000256" key="1">
    <source>
        <dbReference type="SAM" id="MobiDB-lite"/>
    </source>
</evidence>
<sequence>MPSLPYFERHRQLTTCTIPRQSANGHMQMVVPRVQASNEATSARQFVGSSTPRTQQPTGIYYDSNPPQTSSSTYQHVQAAPTAQSLYSAPTRQQQQQYPLALQKISQGPQNTAGAGRASGPPTSVNPGRNHINSVRLMGAVRQSEQQGRCAYAIIQVPYATKPGVQEFLLEAWDVAAAHLIALQGRQVLVEGRLAQDAARGGVKVVVNRIQLVDQALPATTYRNSSQAGEGRSAAAAALDPEQVWRQHYSTSTQTLKALASHFGAQPGSVAKVLLLYAFQTMSPLHWRVLAEEAGVGPADELRLSDFMTMVARYKEDIFAMHDAAKPGAMPPPLPLTNEGLLRVKPIREWALAMPTDDLSYYIVNEYESKHGLSMLYEVLRMAVVAEGTQGVWNFEAEFAPE</sequence>
<evidence type="ECO:0000313" key="2">
    <source>
        <dbReference type="EMBL" id="GIL92045.1"/>
    </source>
</evidence>
<name>A0A8J4LV69_9CHLO</name>
<comment type="caution">
    <text evidence="2">The sequence shown here is derived from an EMBL/GenBank/DDBJ whole genome shotgun (WGS) entry which is preliminary data.</text>
</comment>
<evidence type="ECO:0000313" key="3">
    <source>
        <dbReference type="Proteomes" id="UP000747110"/>
    </source>
</evidence>
<dbReference type="EMBL" id="BNCP01000072">
    <property type="protein sequence ID" value="GIL92045.1"/>
    <property type="molecule type" value="Genomic_DNA"/>
</dbReference>
<dbReference type="Proteomes" id="UP000747110">
    <property type="component" value="Unassembled WGS sequence"/>
</dbReference>
<organism evidence="2 3">
    <name type="scientific">Volvox reticuliferus</name>
    <dbReference type="NCBI Taxonomy" id="1737510"/>
    <lineage>
        <taxon>Eukaryota</taxon>
        <taxon>Viridiplantae</taxon>
        <taxon>Chlorophyta</taxon>
        <taxon>core chlorophytes</taxon>
        <taxon>Chlorophyceae</taxon>
        <taxon>CS clade</taxon>
        <taxon>Chlamydomonadales</taxon>
        <taxon>Volvocaceae</taxon>
        <taxon>Volvox</taxon>
    </lineage>
</organism>
<accession>A0A8J4LV69</accession>